<reference evidence="3 4" key="1">
    <citation type="submission" date="2019-02" db="EMBL/GenBank/DDBJ databases">
        <title>Dyella amyloliquefaciens sp. nov., isolated from forest soil.</title>
        <authorList>
            <person name="Gao Z.-H."/>
            <person name="Qiu L.-H."/>
        </authorList>
    </citation>
    <scope>NUCLEOTIDE SEQUENCE [LARGE SCALE GENOMIC DNA]</scope>
    <source>
        <strain evidence="3 4">KACC 12747</strain>
    </source>
</reference>
<dbReference type="GO" id="GO:0016740">
    <property type="term" value="F:transferase activity"/>
    <property type="evidence" value="ECO:0007669"/>
    <property type="project" value="UniProtKB-KW"/>
</dbReference>
<dbReference type="PANTHER" id="PTHR48090:SF8">
    <property type="entry name" value="GLYCOSYLTRANSFERASE CSBB-RELATED"/>
    <property type="match status" value="1"/>
</dbReference>
<dbReference type="EMBL" id="SJTG01000002">
    <property type="protein sequence ID" value="TCI11121.1"/>
    <property type="molecule type" value="Genomic_DNA"/>
</dbReference>
<keyword evidence="4" id="KW-1185">Reference proteome</keyword>
<gene>
    <name evidence="3" type="ORF">EZM97_20125</name>
</gene>
<dbReference type="InterPro" id="IPR001173">
    <property type="entry name" value="Glyco_trans_2-like"/>
</dbReference>
<dbReference type="GO" id="GO:0005886">
    <property type="term" value="C:plasma membrane"/>
    <property type="evidence" value="ECO:0007669"/>
    <property type="project" value="TreeGrafter"/>
</dbReference>
<comment type="caution">
    <text evidence="3">The sequence shown here is derived from an EMBL/GenBank/DDBJ whole genome shotgun (WGS) entry which is preliminary data.</text>
</comment>
<dbReference type="AlphaFoldDB" id="A0A4V2NM02"/>
<name>A0A4V2NM02_9GAMM</name>
<feature type="domain" description="Glycosyltransferase 2-like" evidence="2">
    <location>
        <begin position="8"/>
        <end position="173"/>
    </location>
</feature>
<proteinExistence type="predicted"/>
<dbReference type="CDD" id="cd04187">
    <property type="entry name" value="DPM1_like_bac"/>
    <property type="match status" value="1"/>
</dbReference>
<evidence type="ECO:0000313" key="3">
    <source>
        <dbReference type="EMBL" id="TCI11121.1"/>
    </source>
</evidence>
<dbReference type="InterPro" id="IPR029044">
    <property type="entry name" value="Nucleotide-diphossugar_trans"/>
</dbReference>
<dbReference type="RefSeq" id="WP_131409809.1">
    <property type="nucleotide sequence ID" value="NZ_SJTG01000002.1"/>
</dbReference>
<accession>A0A4V2NM02</accession>
<organism evidence="3 4">
    <name type="scientific">Dyella soli</name>
    <dbReference type="NCBI Taxonomy" id="522319"/>
    <lineage>
        <taxon>Bacteria</taxon>
        <taxon>Pseudomonadati</taxon>
        <taxon>Pseudomonadota</taxon>
        <taxon>Gammaproteobacteria</taxon>
        <taxon>Lysobacterales</taxon>
        <taxon>Rhodanobacteraceae</taxon>
        <taxon>Dyella</taxon>
    </lineage>
</organism>
<dbReference type="PANTHER" id="PTHR48090">
    <property type="entry name" value="UNDECAPRENYL-PHOSPHATE 4-DEOXY-4-FORMAMIDO-L-ARABINOSE TRANSFERASE-RELATED"/>
    <property type="match status" value="1"/>
</dbReference>
<dbReference type="SUPFAM" id="SSF53448">
    <property type="entry name" value="Nucleotide-diphospho-sugar transferases"/>
    <property type="match status" value="1"/>
</dbReference>
<evidence type="ECO:0000256" key="1">
    <source>
        <dbReference type="SAM" id="Phobius"/>
    </source>
</evidence>
<dbReference type="Pfam" id="PF00535">
    <property type="entry name" value="Glycos_transf_2"/>
    <property type="match status" value="1"/>
</dbReference>
<evidence type="ECO:0000259" key="2">
    <source>
        <dbReference type="Pfam" id="PF00535"/>
    </source>
</evidence>
<evidence type="ECO:0000313" key="4">
    <source>
        <dbReference type="Proteomes" id="UP000291822"/>
    </source>
</evidence>
<dbReference type="Gene3D" id="3.90.550.10">
    <property type="entry name" value="Spore Coat Polysaccharide Biosynthesis Protein SpsA, Chain A"/>
    <property type="match status" value="1"/>
</dbReference>
<keyword evidence="3" id="KW-0808">Transferase</keyword>
<keyword evidence="1" id="KW-0472">Membrane</keyword>
<protein>
    <submittedName>
        <fullName evidence="3">Glycosyltransferase</fullName>
    </submittedName>
</protein>
<feature type="transmembrane region" description="Helical" evidence="1">
    <location>
        <begin position="235"/>
        <end position="256"/>
    </location>
</feature>
<sequence>MNKSSIAIVVPMYNEASNIERFFDRLVPAMTSPNVALRIICVDDGSSDDGVARVTRRLRTLPEGACVVQLSRNFGKEAALLAGLDAALKTDCDAVVMIDADLQHPPEAITALMEAWKEGSEVVIASRTSRAGDSISRRFMTRRFYRLINWLSDIPMVDGDGDFRLLSRAAVEALCSLREQHRFTKGLYSWIGFPVARIPIEFESREAGASKFRLGHLIALAVNAITSFSVKPLRLAIIAGLIIGALSLATGTWITFQTFVHGRQVPGYASIFCGMMFLGGAQLIGIGVLGEYVGRTYIESKSRPPYMVRRVISQEKQ</sequence>
<keyword evidence="1" id="KW-1133">Transmembrane helix</keyword>
<dbReference type="Proteomes" id="UP000291822">
    <property type="component" value="Unassembled WGS sequence"/>
</dbReference>
<keyword evidence="1" id="KW-0812">Transmembrane</keyword>
<feature type="transmembrane region" description="Helical" evidence="1">
    <location>
        <begin position="268"/>
        <end position="293"/>
    </location>
</feature>
<dbReference type="InterPro" id="IPR050256">
    <property type="entry name" value="Glycosyltransferase_2"/>
</dbReference>